<keyword evidence="4" id="KW-0808">Transferase</keyword>
<dbReference type="SMART" id="SM00220">
    <property type="entry name" value="S_TKc"/>
    <property type="match status" value="1"/>
</dbReference>
<keyword evidence="14" id="KW-0325">Glycoprotein</keyword>
<dbReference type="InterPro" id="IPR008271">
    <property type="entry name" value="Ser/Thr_kinase_AS"/>
</dbReference>
<evidence type="ECO:0000256" key="5">
    <source>
        <dbReference type="ARBA" id="ARBA00022692"/>
    </source>
</evidence>
<dbReference type="InterPro" id="IPR025287">
    <property type="entry name" value="WAK_GUB"/>
</dbReference>
<name>Q6ZK10_ORYSJ</name>
<dbReference type="InterPro" id="IPR000152">
    <property type="entry name" value="EGF-type_Asp/Asn_hydroxyl_site"/>
</dbReference>
<dbReference type="InterPro" id="IPR049883">
    <property type="entry name" value="NOTCH1_EGF-like"/>
</dbReference>
<dbReference type="InterPro" id="IPR011009">
    <property type="entry name" value="Kinase-like_dom_sf"/>
</dbReference>
<feature type="domain" description="Protein kinase" evidence="18">
    <location>
        <begin position="490"/>
        <end position="761"/>
    </location>
</feature>
<feature type="transmembrane region" description="Helical" evidence="17">
    <location>
        <begin position="413"/>
        <end position="438"/>
    </location>
</feature>
<feature type="domain" description="EGF-like" evidence="19">
    <location>
        <begin position="322"/>
        <end position="356"/>
    </location>
</feature>
<dbReference type="InterPro" id="IPR017441">
    <property type="entry name" value="Protein_kinase_ATP_BS"/>
</dbReference>
<evidence type="ECO:0000256" key="11">
    <source>
        <dbReference type="ARBA" id="ARBA00022989"/>
    </source>
</evidence>
<dbReference type="PANTHER" id="PTHR27005:SF10">
    <property type="entry name" value="OS08G0501500 PROTEIN"/>
    <property type="match status" value="1"/>
</dbReference>
<keyword evidence="11 17" id="KW-1133">Transmembrane helix</keyword>
<evidence type="ECO:0000256" key="14">
    <source>
        <dbReference type="ARBA" id="ARBA00023180"/>
    </source>
</evidence>
<evidence type="ECO:0000256" key="15">
    <source>
        <dbReference type="PROSITE-ProRule" id="PRU00076"/>
    </source>
</evidence>
<dbReference type="GO" id="GO:0030247">
    <property type="term" value="F:polysaccharide binding"/>
    <property type="evidence" value="ECO:0007669"/>
    <property type="project" value="InterPro"/>
</dbReference>
<dbReference type="Proteomes" id="UP000000763">
    <property type="component" value="Chromosome 8"/>
</dbReference>
<evidence type="ECO:0000256" key="13">
    <source>
        <dbReference type="ARBA" id="ARBA00023157"/>
    </source>
</evidence>
<evidence type="ECO:0000256" key="1">
    <source>
        <dbReference type="ARBA" id="ARBA00004479"/>
    </source>
</evidence>
<dbReference type="PROSITE" id="PS00108">
    <property type="entry name" value="PROTEIN_KINASE_ST"/>
    <property type="match status" value="1"/>
</dbReference>
<keyword evidence="13 15" id="KW-1015">Disulfide bond</keyword>
<evidence type="ECO:0000256" key="12">
    <source>
        <dbReference type="ARBA" id="ARBA00023136"/>
    </source>
</evidence>
<feature type="binding site" evidence="16">
    <location>
        <position position="524"/>
    </location>
    <ligand>
        <name>ATP</name>
        <dbReference type="ChEBI" id="CHEBI:30616"/>
    </ligand>
</feature>
<keyword evidence="8 16" id="KW-0547">Nucleotide-binding</keyword>
<keyword evidence="2" id="KW-0723">Serine/threonine-protein kinase</keyword>
<evidence type="ECO:0000256" key="17">
    <source>
        <dbReference type="SAM" id="Phobius"/>
    </source>
</evidence>
<dbReference type="PROSITE" id="PS00107">
    <property type="entry name" value="PROTEIN_KINASE_ATP"/>
    <property type="match status" value="1"/>
</dbReference>
<comment type="subcellular location">
    <subcellularLocation>
        <location evidence="1">Membrane</location>
        <topology evidence="1">Single-pass type I membrane protein</topology>
    </subcellularLocation>
</comment>
<dbReference type="AlphaFoldDB" id="Q6ZK10"/>
<dbReference type="FunFam" id="1.10.510.10:FF:000084">
    <property type="entry name" value="Wall-associated receptor kinase 2"/>
    <property type="match status" value="1"/>
</dbReference>
<dbReference type="GO" id="GO:0005509">
    <property type="term" value="F:calcium ion binding"/>
    <property type="evidence" value="ECO:0007669"/>
    <property type="project" value="InterPro"/>
</dbReference>
<dbReference type="InterPro" id="IPR001881">
    <property type="entry name" value="EGF-like_Ca-bd_dom"/>
</dbReference>
<dbReference type="FunFam" id="3.30.200.20:FF:000043">
    <property type="entry name" value="Wall-associated receptor kinase 2"/>
    <property type="match status" value="1"/>
</dbReference>
<evidence type="ECO:0000313" key="20">
    <source>
        <dbReference type="EMBL" id="BAD08900.1"/>
    </source>
</evidence>
<dbReference type="FunFam" id="2.10.25.10:FF:000355">
    <property type="entry name" value="Wall-associated receptor kinase 3"/>
    <property type="match status" value="1"/>
</dbReference>
<dbReference type="InterPro" id="IPR009030">
    <property type="entry name" value="Growth_fac_rcpt_cys_sf"/>
</dbReference>
<dbReference type="Gene3D" id="3.30.200.20">
    <property type="entry name" value="Phosphorylase Kinase, domain 1"/>
    <property type="match status" value="1"/>
</dbReference>
<evidence type="ECO:0000313" key="21">
    <source>
        <dbReference type="Proteomes" id="UP000000763"/>
    </source>
</evidence>
<evidence type="ECO:0000259" key="18">
    <source>
        <dbReference type="PROSITE" id="PS50011"/>
    </source>
</evidence>
<accession>Q6ZK10</accession>
<comment type="caution">
    <text evidence="15">Lacks conserved residue(s) required for the propagation of feature annotation.</text>
</comment>
<reference evidence="21" key="2">
    <citation type="journal article" date="2008" name="Nucleic Acids Res.">
        <title>The rice annotation project database (RAP-DB): 2008 update.</title>
        <authorList>
            <consortium name="The rice annotation project (RAP)"/>
        </authorList>
    </citation>
    <scope>GENOME REANNOTATION</scope>
    <source>
        <strain evidence="21">cv. Nipponbare</strain>
    </source>
</reference>
<evidence type="ECO:0000256" key="8">
    <source>
        <dbReference type="ARBA" id="ARBA00022741"/>
    </source>
</evidence>
<evidence type="ECO:0000256" key="3">
    <source>
        <dbReference type="ARBA" id="ARBA00022536"/>
    </source>
</evidence>
<dbReference type="PROSITE" id="PS01187">
    <property type="entry name" value="EGF_CA"/>
    <property type="match status" value="1"/>
</dbReference>
<evidence type="ECO:0000256" key="10">
    <source>
        <dbReference type="ARBA" id="ARBA00022840"/>
    </source>
</evidence>
<dbReference type="GO" id="GO:0004674">
    <property type="term" value="F:protein serine/threonine kinase activity"/>
    <property type="evidence" value="ECO:0007669"/>
    <property type="project" value="UniProtKB-KW"/>
</dbReference>
<dbReference type="Pfam" id="PF07714">
    <property type="entry name" value="PK_Tyr_Ser-Thr"/>
    <property type="match status" value="1"/>
</dbReference>
<gene>
    <name evidence="20" type="primary">OJ1345_D02.11</name>
</gene>
<dbReference type="InterPro" id="IPR001245">
    <property type="entry name" value="Ser-Thr/Tyr_kinase_cat_dom"/>
</dbReference>
<keyword evidence="7" id="KW-0677">Repeat</keyword>
<dbReference type="GO" id="GO:0007166">
    <property type="term" value="P:cell surface receptor signaling pathway"/>
    <property type="evidence" value="ECO:0007669"/>
    <property type="project" value="InterPro"/>
</dbReference>
<dbReference type="GO" id="GO:0016020">
    <property type="term" value="C:membrane"/>
    <property type="evidence" value="ECO:0007669"/>
    <property type="project" value="UniProtKB-SubCell"/>
</dbReference>
<dbReference type="PROSITE" id="PS00010">
    <property type="entry name" value="ASX_HYDROXYL"/>
    <property type="match status" value="2"/>
</dbReference>
<evidence type="ECO:0000256" key="4">
    <source>
        <dbReference type="ARBA" id="ARBA00022679"/>
    </source>
</evidence>
<evidence type="ECO:0000256" key="9">
    <source>
        <dbReference type="ARBA" id="ARBA00022777"/>
    </source>
</evidence>
<dbReference type="SMART" id="SM00181">
    <property type="entry name" value="EGF"/>
    <property type="match status" value="3"/>
</dbReference>
<evidence type="ECO:0000256" key="6">
    <source>
        <dbReference type="ARBA" id="ARBA00022729"/>
    </source>
</evidence>
<dbReference type="SUPFAM" id="SSF56112">
    <property type="entry name" value="Protein kinase-like (PK-like)"/>
    <property type="match status" value="1"/>
</dbReference>
<evidence type="ECO:0000256" key="7">
    <source>
        <dbReference type="ARBA" id="ARBA00022737"/>
    </source>
</evidence>
<dbReference type="InterPro" id="IPR000719">
    <property type="entry name" value="Prot_kinase_dom"/>
</dbReference>
<keyword evidence="6" id="KW-0732">Signal</keyword>
<dbReference type="Pfam" id="PF07645">
    <property type="entry name" value="EGF_CA"/>
    <property type="match status" value="1"/>
</dbReference>
<dbReference type="EMBL" id="AP003892">
    <property type="protein sequence ID" value="BAD08900.1"/>
    <property type="molecule type" value="Genomic_DNA"/>
</dbReference>
<reference evidence="21" key="1">
    <citation type="journal article" date="2005" name="Nature">
        <title>The map-based sequence of the rice genome.</title>
        <authorList>
            <consortium name="International rice genome sequencing project (IRGSP)"/>
            <person name="Matsumoto T."/>
            <person name="Wu J."/>
            <person name="Kanamori H."/>
            <person name="Katayose Y."/>
            <person name="Fujisawa M."/>
            <person name="Namiki N."/>
            <person name="Mizuno H."/>
            <person name="Yamamoto K."/>
            <person name="Antonio B.A."/>
            <person name="Baba T."/>
            <person name="Sakata K."/>
            <person name="Nagamura Y."/>
            <person name="Aoki H."/>
            <person name="Arikawa K."/>
            <person name="Arita K."/>
            <person name="Bito T."/>
            <person name="Chiden Y."/>
            <person name="Fujitsuka N."/>
            <person name="Fukunaka R."/>
            <person name="Hamada M."/>
            <person name="Harada C."/>
            <person name="Hayashi A."/>
            <person name="Hijishita S."/>
            <person name="Honda M."/>
            <person name="Hosokawa S."/>
            <person name="Ichikawa Y."/>
            <person name="Idonuma A."/>
            <person name="Iijima M."/>
            <person name="Ikeda M."/>
            <person name="Ikeno M."/>
            <person name="Ito K."/>
            <person name="Ito S."/>
            <person name="Ito T."/>
            <person name="Ito Y."/>
            <person name="Ito Y."/>
            <person name="Iwabuchi A."/>
            <person name="Kamiya K."/>
            <person name="Karasawa W."/>
            <person name="Kurita K."/>
            <person name="Katagiri S."/>
            <person name="Kikuta A."/>
            <person name="Kobayashi H."/>
            <person name="Kobayashi N."/>
            <person name="Machita K."/>
            <person name="Maehara T."/>
            <person name="Masukawa M."/>
            <person name="Mizubayashi T."/>
            <person name="Mukai Y."/>
            <person name="Nagasaki H."/>
            <person name="Nagata Y."/>
            <person name="Naito S."/>
            <person name="Nakashima M."/>
            <person name="Nakama Y."/>
            <person name="Nakamichi Y."/>
            <person name="Nakamura M."/>
            <person name="Meguro A."/>
            <person name="Negishi M."/>
            <person name="Ohta I."/>
            <person name="Ohta T."/>
            <person name="Okamoto M."/>
            <person name="Ono N."/>
            <person name="Saji S."/>
            <person name="Sakaguchi M."/>
            <person name="Sakai K."/>
            <person name="Shibata M."/>
            <person name="Shimokawa T."/>
            <person name="Song J."/>
            <person name="Takazaki Y."/>
            <person name="Terasawa K."/>
            <person name="Tsugane M."/>
            <person name="Tsuji K."/>
            <person name="Ueda S."/>
            <person name="Waki K."/>
            <person name="Yamagata H."/>
            <person name="Yamamoto M."/>
            <person name="Yamamoto S."/>
            <person name="Yamane H."/>
            <person name="Yoshiki S."/>
            <person name="Yoshihara R."/>
            <person name="Yukawa K."/>
            <person name="Zhong H."/>
            <person name="Yano M."/>
            <person name="Yuan Q."/>
            <person name="Ouyang S."/>
            <person name="Liu J."/>
            <person name="Jones K.M."/>
            <person name="Gansberger K."/>
            <person name="Moffat K."/>
            <person name="Hill J."/>
            <person name="Bera J."/>
            <person name="Fadrosh D."/>
            <person name="Jin S."/>
            <person name="Johri S."/>
            <person name="Kim M."/>
            <person name="Overton L."/>
            <person name="Reardon M."/>
            <person name="Tsitrin T."/>
            <person name="Vuong H."/>
            <person name="Weaver B."/>
            <person name="Ciecko A."/>
            <person name="Tallon L."/>
            <person name="Jackson J."/>
            <person name="Pai G."/>
            <person name="Aken S.V."/>
            <person name="Utterback T."/>
            <person name="Reidmuller S."/>
            <person name="Feldblyum T."/>
            <person name="Hsiao J."/>
            <person name="Zismann V."/>
            <person name="Iobst S."/>
            <person name="de Vazeille A.R."/>
            <person name="Buell C.R."/>
            <person name="Ying K."/>
            <person name="Li Y."/>
            <person name="Lu T."/>
            <person name="Huang Y."/>
            <person name="Zhao Q."/>
            <person name="Feng Q."/>
            <person name="Zhang L."/>
            <person name="Zhu J."/>
            <person name="Weng Q."/>
            <person name="Mu J."/>
            <person name="Lu Y."/>
            <person name="Fan D."/>
            <person name="Liu Y."/>
            <person name="Guan J."/>
            <person name="Zhang Y."/>
            <person name="Yu S."/>
            <person name="Liu X."/>
            <person name="Zhang Y."/>
            <person name="Hong G."/>
            <person name="Han B."/>
            <person name="Choisne N."/>
            <person name="Demange N."/>
            <person name="Orjeda G."/>
            <person name="Samain S."/>
            <person name="Cattolico L."/>
            <person name="Pelletier E."/>
            <person name="Couloux A."/>
            <person name="Segurens B."/>
            <person name="Wincker P."/>
            <person name="D'Hont A."/>
            <person name="Scarpelli C."/>
            <person name="Weissenbach J."/>
            <person name="Salanoubat M."/>
            <person name="Quetier F."/>
            <person name="Yu Y."/>
            <person name="Kim H.R."/>
            <person name="Rambo T."/>
            <person name="Currie J."/>
            <person name="Collura K."/>
            <person name="Luo M."/>
            <person name="Yang T."/>
            <person name="Ammiraju J.S.S."/>
            <person name="Engler F."/>
            <person name="Soderlund C."/>
            <person name="Wing R.A."/>
            <person name="Palmer L.E."/>
            <person name="de la Bastide M."/>
            <person name="Spiegel L."/>
            <person name="Nascimento L."/>
            <person name="Zutavern T."/>
            <person name="O'Shaughnessy A."/>
            <person name="Dike S."/>
            <person name="Dedhia N."/>
            <person name="Preston R."/>
            <person name="Balija V."/>
            <person name="McCombie W.R."/>
            <person name="Chow T."/>
            <person name="Chen H."/>
            <person name="Chung M."/>
            <person name="Chen C."/>
            <person name="Shaw J."/>
            <person name="Wu H."/>
            <person name="Hsiao K."/>
            <person name="Chao Y."/>
            <person name="Chu M."/>
            <person name="Cheng C."/>
            <person name="Hour A."/>
            <person name="Lee P."/>
            <person name="Lin S."/>
            <person name="Lin Y."/>
            <person name="Liou J."/>
            <person name="Liu S."/>
            <person name="Hsing Y."/>
            <person name="Raghuvanshi S."/>
            <person name="Mohanty A."/>
            <person name="Bharti A.K."/>
            <person name="Gaur A."/>
            <person name="Gupta V."/>
            <person name="Kumar D."/>
            <person name="Ravi V."/>
            <person name="Vij S."/>
            <person name="Kapur A."/>
            <person name="Khurana P."/>
            <person name="Khurana P."/>
            <person name="Khurana J.P."/>
            <person name="Tyagi A.K."/>
            <person name="Gaikwad K."/>
            <person name="Singh A."/>
            <person name="Dalal V."/>
            <person name="Srivastava S."/>
            <person name="Dixit A."/>
            <person name="Pal A.K."/>
            <person name="Ghazi I.A."/>
            <person name="Yadav M."/>
            <person name="Pandit A."/>
            <person name="Bhargava A."/>
            <person name="Sureshbabu K."/>
            <person name="Batra K."/>
            <person name="Sharma T.R."/>
            <person name="Mohapatra T."/>
            <person name="Singh N.K."/>
            <person name="Messing J."/>
            <person name="Nelson A.B."/>
            <person name="Fuks G."/>
            <person name="Kavchok S."/>
            <person name="Keizer G."/>
            <person name="Linton E."/>
            <person name="Llaca V."/>
            <person name="Song R."/>
            <person name="Tanyolac B."/>
            <person name="Young S."/>
            <person name="Ho-Il K."/>
            <person name="Hahn J.H."/>
            <person name="Sangsakoo G."/>
            <person name="Vanavichit A."/>
            <person name="de Mattos Luiz.A.T."/>
            <person name="Zimmer P.D."/>
            <person name="Malone G."/>
            <person name="Dellagostin O."/>
            <person name="de Oliveira A.C."/>
            <person name="Bevan M."/>
            <person name="Bancroft I."/>
            <person name="Minx P."/>
            <person name="Cordum H."/>
            <person name="Wilson R."/>
            <person name="Cheng Z."/>
            <person name="Jin W."/>
            <person name="Jiang J."/>
            <person name="Leong S.A."/>
            <person name="Iwama H."/>
            <person name="Gojobori T."/>
            <person name="Itoh T."/>
            <person name="Niimura Y."/>
            <person name="Fujii Y."/>
            <person name="Habara T."/>
            <person name="Sakai H."/>
            <person name="Sato Y."/>
            <person name="Wilson G."/>
            <person name="Kumar K."/>
            <person name="McCouch S."/>
            <person name="Juretic N."/>
            <person name="Hoen D."/>
            <person name="Wright S."/>
            <person name="Bruskiewich R."/>
            <person name="Bureau T."/>
            <person name="Miyao A."/>
            <person name="Hirochika H."/>
            <person name="Nishikawa T."/>
            <person name="Kadowaki K."/>
            <person name="Sugiura M."/>
            <person name="Burr B."/>
            <person name="Sasaki T."/>
        </authorList>
    </citation>
    <scope>NUCLEOTIDE SEQUENCE [LARGE SCALE GENOMIC DNA]</scope>
    <source>
        <strain evidence="21">cv. Nipponbare</strain>
    </source>
</reference>
<keyword evidence="12 17" id="KW-0472">Membrane</keyword>
<keyword evidence="9 20" id="KW-0418">Kinase</keyword>
<evidence type="ECO:0000256" key="2">
    <source>
        <dbReference type="ARBA" id="ARBA00022527"/>
    </source>
</evidence>
<dbReference type="SMART" id="SM00179">
    <property type="entry name" value="EGF_CA"/>
    <property type="match status" value="2"/>
</dbReference>
<keyword evidence="3 15" id="KW-0245">EGF-like domain</keyword>
<dbReference type="SUPFAM" id="SSF57184">
    <property type="entry name" value="Growth factor receptor domain"/>
    <property type="match status" value="1"/>
</dbReference>
<evidence type="ECO:0000256" key="16">
    <source>
        <dbReference type="PROSITE-ProRule" id="PRU10141"/>
    </source>
</evidence>
<evidence type="ECO:0000259" key="19">
    <source>
        <dbReference type="PROSITE" id="PS50026"/>
    </source>
</evidence>
<dbReference type="PANTHER" id="PTHR27005">
    <property type="entry name" value="WALL-ASSOCIATED RECEPTOR KINASE-LIKE 21"/>
    <property type="match status" value="1"/>
</dbReference>
<dbReference type="GO" id="GO:0005524">
    <property type="term" value="F:ATP binding"/>
    <property type="evidence" value="ECO:0007669"/>
    <property type="project" value="UniProtKB-UniRule"/>
</dbReference>
<dbReference type="InterPro" id="IPR018097">
    <property type="entry name" value="EGF_Ca-bd_CS"/>
</dbReference>
<dbReference type="InterPro" id="IPR045274">
    <property type="entry name" value="WAK-like"/>
</dbReference>
<proteinExistence type="predicted"/>
<organism evidence="20 21">
    <name type="scientific">Oryza sativa subsp. japonica</name>
    <name type="common">Rice</name>
    <dbReference type="NCBI Taxonomy" id="39947"/>
    <lineage>
        <taxon>Eukaryota</taxon>
        <taxon>Viridiplantae</taxon>
        <taxon>Streptophyta</taxon>
        <taxon>Embryophyta</taxon>
        <taxon>Tracheophyta</taxon>
        <taxon>Spermatophyta</taxon>
        <taxon>Magnoliopsida</taxon>
        <taxon>Liliopsida</taxon>
        <taxon>Poales</taxon>
        <taxon>Poaceae</taxon>
        <taxon>BOP clade</taxon>
        <taxon>Oryzoideae</taxon>
        <taxon>Oryzeae</taxon>
        <taxon>Oryzinae</taxon>
        <taxon>Oryza</taxon>
        <taxon>Oryza sativa</taxon>
    </lineage>
</organism>
<protein>
    <submittedName>
        <fullName evidence="20">Wall-associated serine/threonine kinase</fullName>
    </submittedName>
</protein>
<sequence length="813" mass="89461">MAIHPACTSRPMKIHDFCKRTLADFDRRQTAILPPSHLACGIVVQQLQAGAAAAAAAGGISIEYPFCVEPGCYHPGFNLTCNHSYSPPRLFLGDGTVQVLEIAIPQATVRINSGRMVFNSTGNHAVNRSLLDQVGRPYFVAASNRIALLSCNARVDVRAAGRNNNKTSTKLLSSCTAICPTDDGGGATTILDIGPEGPCSGIGCCETSMLLAGSSTAAYSIQVQNLQEQAVVLNRTDDLVYLVDERFNYTLDMSFGYSSPEELPARLDWYINSSSACPLPASAPECRSAHSYCDSTYDNKAYICRCSEGYEGNPYVPDGCHDTDECSSGYCSYGECRNTPGSFICNCPRGYEGNPSPKDGCKDIDECARHDIYPCYGKCINLPGDYICLCNNGTYGDAKKKEGCIPMKQARDLGLRIGLGVGGGTILLLLALSAPFISSKMKLRKMKRMKETFFRQNHGLLLGRLVSQNADIGQRMIMTLQELEKATDNFDKSREIGGGGHGVVYKGILDLQVVAIKKSRIVVKREIDDFINEVAILSQVNHRNVVKLLGCCLETEVPLLVYEFISNGSLDHHLHVDGPISLPWDDRIRIALEVARALTYLHSATTIPIFHRDIKACNILLDENLISKVSDFGASRYIPIEQTEVTTAVQGTIGHLDPMYYYTGHLTDKSDVFSFGVLLIELLTRKRPMYRTDHGESLVLYFASLHRQGQVVEIIDPQVMTEGDGDQIQEVASLAATCTKLNGQDRPTMRDVEMTLENLRVKKKLASHSVKSSRCNASEITKHYMLVTGQGSKEMSRQYSMEEEMLLSERYPR</sequence>
<dbReference type="InterPro" id="IPR000742">
    <property type="entry name" value="EGF"/>
</dbReference>
<dbReference type="Gene3D" id="1.10.510.10">
    <property type="entry name" value="Transferase(Phosphotransferase) domain 1"/>
    <property type="match status" value="1"/>
</dbReference>
<dbReference type="CDD" id="cd00054">
    <property type="entry name" value="EGF_CA"/>
    <property type="match status" value="2"/>
</dbReference>
<dbReference type="Gene3D" id="2.10.25.10">
    <property type="entry name" value="Laminin"/>
    <property type="match status" value="2"/>
</dbReference>
<keyword evidence="10 16" id="KW-0067">ATP-binding</keyword>
<dbReference type="Pfam" id="PF13947">
    <property type="entry name" value="GUB_WAK_bind"/>
    <property type="match status" value="1"/>
</dbReference>
<dbReference type="PROSITE" id="PS50011">
    <property type="entry name" value="PROTEIN_KINASE_DOM"/>
    <property type="match status" value="1"/>
</dbReference>
<keyword evidence="5 17" id="KW-0812">Transmembrane</keyword>
<feature type="disulfide bond" evidence="15">
    <location>
        <begin position="326"/>
        <end position="336"/>
    </location>
</feature>
<dbReference type="PROSITE" id="PS50026">
    <property type="entry name" value="EGF_3"/>
    <property type="match status" value="1"/>
</dbReference>